<dbReference type="EMBL" id="CP009815">
    <property type="protein sequence ID" value="ATZ55277.1"/>
    <property type="molecule type" value="Genomic_DNA"/>
</dbReference>
<proteinExistence type="predicted"/>
<keyword evidence="3" id="KW-1185">Reference proteome</keyword>
<dbReference type="CDD" id="cd07379">
    <property type="entry name" value="MPP_239FB"/>
    <property type="match status" value="1"/>
</dbReference>
<dbReference type="InterPro" id="IPR004843">
    <property type="entry name" value="Calcineurin-like_PHP"/>
</dbReference>
<dbReference type="Gene3D" id="3.60.21.10">
    <property type="match status" value="1"/>
</dbReference>
<evidence type="ECO:0000313" key="2">
    <source>
        <dbReference type="EMBL" id="ATZ55277.1"/>
    </source>
</evidence>
<gene>
    <name evidence="2" type="ORF">BCIN_11g05480</name>
</gene>
<dbReference type="SUPFAM" id="SSF56300">
    <property type="entry name" value="Metallo-dependent phosphatases"/>
    <property type="match status" value="1"/>
</dbReference>
<name>A0A384JYD9_BOTFB</name>
<dbReference type="OrthoDB" id="630188at2759"/>
<dbReference type="Proteomes" id="UP000001798">
    <property type="component" value="Chromosome 11"/>
</dbReference>
<organism evidence="2 3">
    <name type="scientific">Botryotinia fuckeliana (strain B05.10)</name>
    <name type="common">Noble rot fungus</name>
    <name type="synonym">Botrytis cinerea</name>
    <dbReference type="NCBI Taxonomy" id="332648"/>
    <lineage>
        <taxon>Eukaryota</taxon>
        <taxon>Fungi</taxon>
        <taxon>Dikarya</taxon>
        <taxon>Ascomycota</taxon>
        <taxon>Pezizomycotina</taxon>
        <taxon>Leotiomycetes</taxon>
        <taxon>Helotiales</taxon>
        <taxon>Sclerotiniaceae</taxon>
        <taxon>Botrytis</taxon>
    </lineage>
</organism>
<reference evidence="2 3" key="1">
    <citation type="journal article" date="2011" name="PLoS Genet.">
        <title>Genomic analysis of the necrotrophic fungal pathogens Sclerotinia sclerotiorum and Botrytis cinerea.</title>
        <authorList>
            <person name="Amselem J."/>
            <person name="Cuomo C.A."/>
            <person name="van Kan J.A."/>
            <person name="Viaud M."/>
            <person name="Benito E.P."/>
            <person name="Couloux A."/>
            <person name="Coutinho P.M."/>
            <person name="de Vries R.P."/>
            <person name="Dyer P.S."/>
            <person name="Fillinger S."/>
            <person name="Fournier E."/>
            <person name="Gout L."/>
            <person name="Hahn M."/>
            <person name="Kohn L."/>
            <person name="Lapalu N."/>
            <person name="Plummer K.M."/>
            <person name="Pradier J.M."/>
            <person name="Quevillon E."/>
            <person name="Sharon A."/>
            <person name="Simon A."/>
            <person name="ten Have A."/>
            <person name="Tudzynski B."/>
            <person name="Tudzynski P."/>
            <person name="Wincker P."/>
            <person name="Andrew M."/>
            <person name="Anthouard V."/>
            <person name="Beever R.E."/>
            <person name="Beffa R."/>
            <person name="Benoit I."/>
            <person name="Bouzid O."/>
            <person name="Brault B."/>
            <person name="Chen Z."/>
            <person name="Choquer M."/>
            <person name="Collemare J."/>
            <person name="Cotton P."/>
            <person name="Danchin E.G."/>
            <person name="Da Silva C."/>
            <person name="Gautier A."/>
            <person name="Giraud C."/>
            <person name="Giraud T."/>
            <person name="Gonzalez C."/>
            <person name="Grossetete S."/>
            <person name="Guldener U."/>
            <person name="Henrissat B."/>
            <person name="Howlett B.J."/>
            <person name="Kodira C."/>
            <person name="Kretschmer M."/>
            <person name="Lappartient A."/>
            <person name="Leroch M."/>
            <person name="Levis C."/>
            <person name="Mauceli E."/>
            <person name="Neuveglise C."/>
            <person name="Oeser B."/>
            <person name="Pearson M."/>
            <person name="Poulain J."/>
            <person name="Poussereau N."/>
            <person name="Quesneville H."/>
            <person name="Rascle C."/>
            <person name="Schumacher J."/>
            <person name="Segurens B."/>
            <person name="Sexton A."/>
            <person name="Silva E."/>
            <person name="Sirven C."/>
            <person name="Soanes D.M."/>
            <person name="Talbot N.J."/>
            <person name="Templeton M."/>
            <person name="Yandava C."/>
            <person name="Yarden O."/>
            <person name="Zeng Q."/>
            <person name="Rollins J.A."/>
            <person name="Lebrun M.H."/>
            <person name="Dickman M."/>
        </authorList>
    </citation>
    <scope>NUCLEOTIDE SEQUENCE [LARGE SCALE GENOMIC DNA]</scope>
    <source>
        <strain evidence="2 3">B05.10</strain>
    </source>
</reference>
<dbReference type="PANTHER" id="PTHR12905">
    <property type="entry name" value="METALLOPHOSPHOESTERASE"/>
    <property type="match status" value="1"/>
</dbReference>
<dbReference type="Pfam" id="PF00149">
    <property type="entry name" value="Metallophos"/>
    <property type="match status" value="1"/>
</dbReference>
<reference evidence="2 3" key="3">
    <citation type="journal article" date="2017" name="Mol. Plant Pathol.">
        <title>A gapless genome sequence of the fungus Botrytis cinerea.</title>
        <authorList>
            <person name="Van Kan J.A."/>
            <person name="Stassen J.H."/>
            <person name="Mosbach A."/>
            <person name="Van Der Lee T.A."/>
            <person name="Faino L."/>
            <person name="Farmer A.D."/>
            <person name="Papasotiriou D.G."/>
            <person name="Zhou S."/>
            <person name="Seidl M.F."/>
            <person name="Cottam E."/>
            <person name="Edel D."/>
            <person name="Hahn M."/>
            <person name="Schwartz D.C."/>
            <person name="Dietrich R.A."/>
            <person name="Widdison S."/>
            <person name="Scalliet G."/>
        </authorList>
    </citation>
    <scope>NUCLEOTIDE SEQUENCE [LARGE SCALE GENOMIC DNA]</scope>
    <source>
        <strain evidence="2 3">B05.10</strain>
    </source>
</reference>
<dbReference type="PANTHER" id="PTHR12905:SF0">
    <property type="entry name" value="CALCINEURIN-LIKE PHOSPHOESTERASE DOMAIN-CONTAINING PROTEIN"/>
    <property type="match status" value="1"/>
</dbReference>
<dbReference type="VEuPathDB" id="FungiDB:Bcin11g05480"/>
<evidence type="ECO:0000259" key="1">
    <source>
        <dbReference type="Pfam" id="PF00149"/>
    </source>
</evidence>
<dbReference type="GO" id="GO:0016787">
    <property type="term" value="F:hydrolase activity"/>
    <property type="evidence" value="ECO:0007669"/>
    <property type="project" value="InterPro"/>
</dbReference>
<protein>
    <recommendedName>
        <fullName evidence="1">Calcineurin-like phosphoesterase domain-containing protein</fullName>
    </recommendedName>
</protein>
<feature type="domain" description="Calcineurin-like phosphoesterase" evidence="1">
    <location>
        <begin position="11"/>
        <end position="246"/>
    </location>
</feature>
<dbReference type="InterPro" id="IPR051693">
    <property type="entry name" value="UPF0046_metallophosphoest"/>
</dbReference>
<dbReference type="GeneID" id="5429600"/>
<dbReference type="KEGG" id="bfu:BCIN_11g05480"/>
<dbReference type="AlphaFoldDB" id="A0A384JYD9"/>
<evidence type="ECO:0000313" key="3">
    <source>
        <dbReference type="Proteomes" id="UP000001798"/>
    </source>
</evidence>
<dbReference type="RefSeq" id="XP_001549080.2">
    <property type="nucleotide sequence ID" value="XM_001549030.2"/>
</dbReference>
<dbReference type="InterPro" id="IPR029052">
    <property type="entry name" value="Metallo-depent_PP-like"/>
</dbReference>
<sequence>MAGQQPKIPTRVMVISDTHTFEFNDDDIPLSLSKIPSDIDVLLHCGDLTKVGDLSEYRSALQMLKAIPAKLKLVIAGNHDRTLDKAWVVRNLGHKYTSEEYEEVLGECAAGNEIMKGDMARDAGVTYLEEGVHDFSLENGAALRIYASPYTPEFCRFGWAYERYQDRFNGPDELDLGMQSVPGAVRIPSFGEDEGGKNIDIVMTHGPPMAVLDEVYGRAGHVGCCNLIKALERAKPTLFCCGHIHEAHGAEVATWGEDGISKMRKVECGWPRMNIEPIEEGKETLMVNASIMNLRYQPTQKPWYIELALPKTTTTEVEL</sequence>
<accession>A0A384JYD9</accession>
<reference evidence="2 3" key="2">
    <citation type="journal article" date="2012" name="Eukaryot. Cell">
        <title>Genome update of Botrytis cinerea strains B05.10 and T4.</title>
        <authorList>
            <person name="Staats M."/>
            <person name="van Kan J.A."/>
        </authorList>
    </citation>
    <scope>NUCLEOTIDE SEQUENCE [LARGE SCALE GENOMIC DNA]</scope>
    <source>
        <strain evidence="2 3">B05.10</strain>
    </source>
</reference>